<evidence type="ECO:0000256" key="2">
    <source>
        <dbReference type="ARBA" id="ARBA00022692"/>
    </source>
</evidence>
<accession>A0A2U1LI27</accession>
<protein>
    <submittedName>
        <fullName evidence="6">S-locus glycoprotein domain-containing protein</fullName>
    </submittedName>
</protein>
<dbReference type="Gene3D" id="1.10.510.10">
    <property type="entry name" value="Transferase(Phosphotransferase) domain 1"/>
    <property type="match status" value="1"/>
</dbReference>
<evidence type="ECO:0000256" key="5">
    <source>
        <dbReference type="ARBA" id="ARBA00023136"/>
    </source>
</evidence>
<dbReference type="Gene3D" id="3.30.200.20">
    <property type="entry name" value="Phosphorylase Kinase, domain 1"/>
    <property type="match status" value="1"/>
</dbReference>
<dbReference type="InterPro" id="IPR011009">
    <property type="entry name" value="Kinase-like_dom_sf"/>
</dbReference>
<reference evidence="6 7" key="1">
    <citation type="journal article" date="2018" name="Mol. Plant">
        <title>The genome of Artemisia annua provides insight into the evolution of Asteraceae family and artemisinin biosynthesis.</title>
        <authorList>
            <person name="Shen Q."/>
            <person name="Zhang L."/>
            <person name="Liao Z."/>
            <person name="Wang S."/>
            <person name="Yan T."/>
            <person name="Shi P."/>
            <person name="Liu M."/>
            <person name="Fu X."/>
            <person name="Pan Q."/>
            <person name="Wang Y."/>
            <person name="Lv Z."/>
            <person name="Lu X."/>
            <person name="Zhang F."/>
            <person name="Jiang W."/>
            <person name="Ma Y."/>
            <person name="Chen M."/>
            <person name="Hao X."/>
            <person name="Li L."/>
            <person name="Tang Y."/>
            <person name="Lv G."/>
            <person name="Zhou Y."/>
            <person name="Sun X."/>
            <person name="Brodelius P.E."/>
            <person name="Rose J.K.C."/>
            <person name="Tang K."/>
        </authorList>
    </citation>
    <scope>NUCLEOTIDE SEQUENCE [LARGE SCALE GENOMIC DNA]</scope>
    <source>
        <strain evidence="7">cv. Huhao1</strain>
        <tissue evidence="6">Leaf</tissue>
    </source>
</reference>
<keyword evidence="5" id="KW-0472">Membrane</keyword>
<dbReference type="EMBL" id="PKPP01009272">
    <property type="protein sequence ID" value="PWA48654.1"/>
    <property type="molecule type" value="Genomic_DNA"/>
</dbReference>
<dbReference type="SUPFAM" id="SSF56112">
    <property type="entry name" value="Protein kinase-like (PK-like)"/>
    <property type="match status" value="2"/>
</dbReference>
<evidence type="ECO:0000256" key="4">
    <source>
        <dbReference type="ARBA" id="ARBA00022989"/>
    </source>
</evidence>
<gene>
    <name evidence="6" type="ORF">CTI12_AA490470</name>
</gene>
<keyword evidence="2" id="KW-0812">Transmembrane</keyword>
<organism evidence="6 7">
    <name type="scientific">Artemisia annua</name>
    <name type="common">Sweet wormwood</name>
    <dbReference type="NCBI Taxonomy" id="35608"/>
    <lineage>
        <taxon>Eukaryota</taxon>
        <taxon>Viridiplantae</taxon>
        <taxon>Streptophyta</taxon>
        <taxon>Embryophyta</taxon>
        <taxon>Tracheophyta</taxon>
        <taxon>Spermatophyta</taxon>
        <taxon>Magnoliopsida</taxon>
        <taxon>eudicotyledons</taxon>
        <taxon>Gunneridae</taxon>
        <taxon>Pentapetalae</taxon>
        <taxon>asterids</taxon>
        <taxon>campanulids</taxon>
        <taxon>Asterales</taxon>
        <taxon>Asteraceae</taxon>
        <taxon>Asteroideae</taxon>
        <taxon>Anthemideae</taxon>
        <taxon>Artemisiinae</taxon>
        <taxon>Artemisia</taxon>
    </lineage>
</organism>
<evidence type="ECO:0000256" key="1">
    <source>
        <dbReference type="ARBA" id="ARBA00004167"/>
    </source>
</evidence>
<evidence type="ECO:0000313" key="6">
    <source>
        <dbReference type="EMBL" id="PWA48654.1"/>
    </source>
</evidence>
<keyword evidence="3" id="KW-0732">Signal</keyword>
<dbReference type="GO" id="GO:0016020">
    <property type="term" value="C:membrane"/>
    <property type="evidence" value="ECO:0007669"/>
    <property type="project" value="UniProtKB-SubCell"/>
</dbReference>
<comment type="subcellular location">
    <subcellularLocation>
        <location evidence="1">Membrane</location>
        <topology evidence="1">Single-pass membrane protein</topology>
    </subcellularLocation>
</comment>
<name>A0A2U1LI27_ARTAN</name>
<comment type="caution">
    <text evidence="6">The sequence shown here is derived from an EMBL/GenBank/DDBJ whole genome shotgun (WGS) entry which is preliminary data.</text>
</comment>
<dbReference type="OrthoDB" id="4062651at2759"/>
<evidence type="ECO:0000256" key="3">
    <source>
        <dbReference type="ARBA" id="ARBA00022729"/>
    </source>
</evidence>
<evidence type="ECO:0000313" key="7">
    <source>
        <dbReference type="Proteomes" id="UP000245207"/>
    </source>
</evidence>
<keyword evidence="7" id="KW-1185">Reference proteome</keyword>
<dbReference type="PANTHER" id="PTHR47974:SF10">
    <property type="entry name" value="RECEPTOR-LIKE SERINE_THREONINE-PROTEIN KINASE"/>
    <property type="match status" value="1"/>
</dbReference>
<keyword evidence="4" id="KW-1133">Transmembrane helix</keyword>
<dbReference type="AlphaFoldDB" id="A0A2U1LI27"/>
<dbReference type="PANTHER" id="PTHR47974">
    <property type="entry name" value="OS07G0415500 PROTEIN"/>
    <property type="match status" value="1"/>
</dbReference>
<sequence>MVNTCWAISSFIYPPHDVDMMLSEEACKAYCVNDTNCVAMSPMTSKNDGSGLCTLKRTTFISGSTSPSIPSTSFLKVCQVPQAVAAKGANPNVTPNAKSFPFQVLHECVPDGSADKWLFDVHEGDNQQKNWQQRVDISVGVTRALMYLHTECQLCIPLGNLKFENVLLDDGTTPKLLSRDAVGDSFDQVMDKVMQDQKYLDSEDLRGVERVVRIALWCMQTQPFLRPSVGEVTKVLEVCQVPQAVAAKGANPNVTPNAKSFPFQGLLPDEMTVVAKVLDFTVESKKEFLKGVSILGGTHHRNLVSLQGFCFEPNHKVLFYELFTGRLPTFDD</sequence>
<proteinExistence type="predicted"/>
<dbReference type="Proteomes" id="UP000245207">
    <property type="component" value="Unassembled WGS sequence"/>
</dbReference>